<comment type="caution">
    <text evidence="2">The sequence shown here is derived from an EMBL/GenBank/DDBJ whole genome shotgun (WGS) entry which is preliminary data.</text>
</comment>
<organism evidence="2 3">
    <name type="scientific">Dokdonella fugitiva</name>
    <dbReference type="NCBI Taxonomy" id="328517"/>
    <lineage>
        <taxon>Bacteria</taxon>
        <taxon>Pseudomonadati</taxon>
        <taxon>Pseudomonadota</taxon>
        <taxon>Gammaproteobacteria</taxon>
        <taxon>Lysobacterales</taxon>
        <taxon>Rhodanobacteraceae</taxon>
        <taxon>Dokdonella</taxon>
    </lineage>
</organism>
<sequence length="62" mass="6756">MEAFKADYANPFYRLPMTFAEIFPVGVLVSLVSAALLRNPRFLAQRRVAPRIGSADAPTSGS</sequence>
<evidence type="ECO:0000313" key="2">
    <source>
        <dbReference type="EMBL" id="MBA8886352.1"/>
    </source>
</evidence>
<reference evidence="2 3" key="1">
    <citation type="submission" date="2020-07" db="EMBL/GenBank/DDBJ databases">
        <title>Genomic Encyclopedia of Type Strains, Phase IV (KMG-V): Genome sequencing to study the core and pangenomes of soil and plant-associated prokaryotes.</title>
        <authorList>
            <person name="Whitman W."/>
        </authorList>
    </citation>
    <scope>NUCLEOTIDE SEQUENCE [LARGE SCALE GENOMIC DNA]</scope>
    <source>
        <strain evidence="2 3">RH2WT43</strain>
    </source>
</reference>
<proteinExistence type="predicted"/>
<evidence type="ECO:0000256" key="1">
    <source>
        <dbReference type="SAM" id="Phobius"/>
    </source>
</evidence>
<keyword evidence="1" id="KW-1133">Transmembrane helix</keyword>
<dbReference type="AlphaFoldDB" id="A0A839EX63"/>
<feature type="transmembrane region" description="Helical" evidence="1">
    <location>
        <begin position="12"/>
        <end position="37"/>
    </location>
</feature>
<name>A0A839EX63_9GAMM</name>
<keyword evidence="1" id="KW-0812">Transmembrane</keyword>
<dbReference type="Proteomes" id="UP000550401">
    <property type="component" value="Unassembled WGS sequence"/>
</dbReference>
<gene>
    <name evidence="2" type="ORF">FHW12_000543</name>
</gene>
<keyword evidence="1" id="KW-0472">Membrane</keyword>
<keyword evidence="3" id="KW-1185">Reference proteome</keyword>
<evidence type="ECO:0000313" key="3">
    <source>
        <dbReference type="Proteomes" id="UP000550401"/>
    </source>
</evidence>
<protein>
    <submittedName>
        <fullName evidence="2">Uncharacterized protein</fullName>
    </submittedName>
</protein>
<dbReference type="EMBL" id="JACGXL010000001">
    <property type="protein sequence ID" value="MBA8886352.1"/>
    <property type="molecule type" value="Genomic_DNA"/>
</dbReference>
<accession>A0A839EX63</accession>
<dbReference type="RefSeq" id="WP_220484287.1">
    <property type="nucleotide sequence ID" value="NZ_JACGXL010000001.1"/>
</dbReference>